<organism evidence="1 2">
    <name type="scientific">Ooceraea biroi</name>
    <name type="common">Clonal raider ant</name>
    <name type="synonym">Cerapachys biroi</name>
    <dbReference type="NCBI Taxonomy" id="2015173"/>
    <lineage>
        <taxon>Eukaryota</taxon>
        <taxon>Metazoa</taxon>
        <taxon>Ecdysozoa</taxon>
        <taxon>Arthropoda</taxon>
        <taxon>Hexapoda</taxon>
        <taxon>Insecta</taxon>
        <taxon>Pterygota</taxon>
        <taxon>Neoptera</taxon>
        <taxon>Endopterygota</taxon>
        <taxon>Hymenoptera</taxon>
        <taxon>Apocrita</taxon>
        <taxon>Aculeata</taxon>
        <taxon>Formicoidea</taxon>
        <taxon>Formicidae</taxon>
        <taxon>Dorylinae</taxon>
        <taxon>Ooceraea</taxon>
    </lineage>
</organism>
<proteinExistence type="predicted"/>
<dbReference type="EMBL" id="KK107024">
    <property type="protein sequence ID" value="EZA62227.1"/>
    <property type="molecule type" value="Genomic_DNA"/>
</dbReference>
<dbReference type="AlphaFoldDB" id="A0A026X1T0"/>
<protein>
    <submittedName>
        <fullName evidence="1">Uncharacterized protein</fullName>
    </submittedName>
</protein>
<evidence type="ECO:0000313" key="2">
    <source>
        <dbReference type="Proteomes" id="UP000053097"/>
    </source>
</evidence>
<reference evidence="1 2" key="1">
    <citation type="journal article" date="2014" name="Curr. Biol.">
        <title>The genome of the clonal raider ant Cerapachys biroi.</title>
        <authorList>
            <person name="Oxley P.R."/>
            <person name="Ji L."/>
            <person name="Fetter-Pruneda I."/>
            <person name="McKenzie S.K."/>
            <person name="Li C."/>
            <person name="Hu H."/>
            <person name="Zhang G."/>
            <person name="Kronauer D.J."/>
        </authorList>
    </citation>
    <scope>NUCLEOTIDE SEQUENCE [LARGE SCALE GENOMIC DNA]</scope>
</reference>
<name>A0A026X1T0_OOCBI</name>
<gene>
    <name evidence="1" type="ORF">X777_00595</name>
</gene>
<dbReference type="Proteomes" id="UP000053097">
    <property type="component" value="Unassembled WGS sequence"/>
</dbReference>
<sequence>MRRGKRTAATPLRCQPLTPRRAIVHADVVAATAGTADFGQRAGAAAGEEAGGGRQVIWPSRIRRETKMTLGMTARARPRPPGTFAVAW</sequence>
<accession>A0A026X1T0</accession>
<keyword evidence="2" id="KW-1185">Reference proteome</keyword>
<evidence type="ECO:0000313" key="1">
    <source>
        <dbReference type="EMBL" id="EZA62227.1"/>
    </source>
</evidence>